<keyword evidence="1" id="KW-0496">Mitochondrion</keyword>
<sequence length="91" mass="10690">MPCYSIRPTTITYEVHSCGLTRGFHFERRHRDISRGRTRDIYIFYFDLNYTPEMRTHHRLMCFNLYKSPCGYLVLASMTSLGPPAPLDLLA</sequence>
<protein>
    <submittedName>
        <fullName evidence="1">Uncharacterized protein</fullName>
    </submittedName>
</protein>
<geneLocation type="mitochondrion" evidence="1"/>
<gene>
    <name evidence="1" type="ORF">ABT39_MTgene4271</name>
</gene>
<comment type="caution">
    <text evidence="1">The sequence shown here is derived from an EMBL/GenBank/DDBJ whole genome shotgun (WGS) entry which is preliminary data.</text>
</comment>
<dbReference type="AlphaFoldDB" id="A0A117NHW3"/>
<name>A0A117NHW3_PICGL</name>
<evidence type="ECO:0000313" key="1">
    <source>
        <dbReference type="EMBL" id="KUM48935.1"/>
    </source>
</evidence>
<organism evidence="1">
    <name type="scientific">Picea glauca</name>
    <name type="common">White spruce</name>
    <name type="synonym">Pinus glauca</name>
    <dbReference type="NCBI Taxonomy" id="3330"/>
    <lineage>
        <taxon>Eukaryota</taxon>
        <taxon>Viridiplantae</taxon>
        <taxon>Streptophyta</taxon>
        <taxon>Embryophyta</taxon>
        <taxon>Tracheophyta</taxon>
        <taxon>Spermatophyta</taxon>
        <taxon>Pinopsida</taxon>
        <taxon>Pinidae</taxon>
        <taxon>Conifers I</taxon>
        <taxon>Pinales</taxon>
        <taxon>Pinaceae</taxon>
        <taxon>Picea</taxon>
    </lineage>
</organism>
<accession>A0A117NHW3</accession>
<reference evidence="1" key="1">
    <citation type="journal article" date="2015" name="Genome Biol. Evol.">
        <title>Organellar Genomes of White Spruce (Picea glauca): Assembly and Annotation.</title>
        <authorList>
            <person name="Jackman S.D."/>
            <person name="Warren R.L."/>
            <person name="Gibb E.A."/>
            <person name="Vandervalk B.P."/>
            <person name="Mohamadi H."/>
            <person name="Chu J."/>
            <person name="Raymond A."/>
            <person name="Pleasance S."/>
            <person name="Coope R."/>
            <person name="Wildung M.R."/>
            <person name="Ritland C.E."/>
            <person name="Bousquet J."/>
            <person name="Jones S.J."/>
            <person name="Bohlmann J."/>
            <person name="Birol I."/>
        </authorList>
    </citation>
    <scope>NUCLEOTIDE SEQUENCE [LARGE SCALE GENOMIC DNA]</scope>
    <source>
        <tissue evidence="1">Flushing bud</tissue>
    </source>
</reference>
<proteinExistence type="predicted"/>
<dbReference type="EMBL" id="LKAM01000004">
    <property type="protein sequence ID" value="KUM48935.1"/>
    <property type="molecule type" value="Genomic_DNA"/>
</dbReference>